<reference evidence="2" key="2">
    <citation type="submission" date="2020-05" db="UniProtKB">
        <authorList>
            <consortium name="EnsemblMetazoa"/>
        </authorList>
    </citation>
    <scope>IDENTIFICATION</scope>
    <source>
        <strain evidence="2">IAEA</strain>
    </source>
</reference>
<dbReference type="AlphaFoldDB" id="A0A1A9W4T1"/>
<dbReference type="Proteomes" id="UP000091820">
    <property type="component" value="Unassembled WGS sequence"/>
</dbReference>
<dbReference type="VEuPathDB" id="VectorBase:GBRI006336"/>
<feature type="chain" id="PRO_5008399965" evidence="1">
    <location>
        <begin position="22"/>
        <end position="314"/>
    </location>
</feature>
<feature type="signal peptide" evidence="1">
    <location>
        <begin position="1"/>
        <end position="21"/>
    </location>
</feature>
<evidence type="ECO:0000256" key="1">
    <source>
        <dbReference type="SAM" id="SignalP"/>
    </source>
</evidence>
<proteinExistence type="predicted"/>
<dbReference type="EnsemblMetazoa" id="GBRI006336-RA">
    <property type="protein sequence ID" value="GBRI006336-PA"/>
    <property type="gene ID" value="GBRI006336"/>
</dbReference>
<keyword evidence="1" id="KW-0732">Signal</keyword>
<keyword evidence="3" id="KW-1185">Reference proteome</keyword>
<evidence type="ECO:0000313" key="3">
    <source>
        <dbReference type="Proteomes" id="UP000091820"/>
    </source>
</evidence>
<evidence type="ECO:0000313" key="2">
    <source>
        <dbReference type="EnsemblMetazoa" id="GBRI006336-PA"/>
    </source>
</evidence>
<protein>
    <submittedName>
        <fullName evidence="2">Uncharacterized protein</fullName>
    </submittedName>
</protein>
<name>A0A1A9W4T1_9MUSC</name>
<accession>A0A1A9W4T1</accession>
<reference evidence="3" key="1">
    <citation type="submission" date="2014-03" db="EMBL/GenBank/DDBJ databases">
        <authorList>
            <person name="Aksoy S."/>
            <person name="Warren W."/>
            <person name="Wilson R.K."/>
        </authorList>
    </citation>
    <scope>NUCLEOTIDE SEQUENCE [LARGE SCALE GENOMIC DNA]</scope>
    <source>
        <strain evidence="3">IAEA</strain>
    </source>
</reference>
<organism evidence="2 3">
    <name type="scientific">Glossina brevipalpis</name>
    <dbReference type="NCBI Taxonomy" id="37001"/>
    <lineage>
        <taxon>Eukaryota</taxon>
        <taxon>Metazoa</taxon>
        <taxon>Ecdysozoa</taxon>
        <taxon>Arthropoda</taxon>
        <taxon>Hexapoda</taxon>
        <taxon>Insecta</taxon>
        <taxon>Pterygota</taxon>
        <taxon>Neoptera</taxon>
        <taxon>Endopterygota</taxon>
        <taxon>Diptera</taxon>
        <taxon>Brachycera</taxon>
        <taxon>Muscomorpha</taxon>
        <taxon>Hippoboscoidea</taxon>
        <taxon>Glossinidae</taxon>
        <taxon>Glossina</taxon>
    </lineage>
</organism>
<sequence length="314" mass="35928">MFKALRQLLQFCAVGVAFVIADDSSSYFDSFGSPAYNKDYESNYRNVYITENSLNEYLPAYDNKNNNHNNNLDYLSGFKNPNNYYEKNSFTHQNNQQSYNYVPSIELEPPKRDYVPFTADWSSGRSNSYPLPRENFNDSSSFSKHNLRSNYYLSPSTLSGDYLSSTNKRPTIYEESKYSHILTTPSSTTTNPDYLPPSAVTTPSYYLRSSAIKSNEHPSYSSVELFKPVYRTSKTALADTYVPPKFRDVRILDQSNQYLPPSTPRSIYGISTSTASINIPLPLYSAPSRNQRKDTGTFRDDGYHYDAPTKTFEF</sequence>